<feature type="region of interest" description="Disordered" evidence="1">
    <location>
        <begin position="38"/>
        <end position="58"/>
    </location>
</feature>
<keyword evidence="3" id="KW-1185">Reference proteome</keyword>
<reference evidence="2 3" key="1">
    <citation type="submission" date="2016-03" db="EMBL/GenBank/DDBJ databases">
        <authorList>
            <person name="Ploux O."/>
        </authorList>
    </citation>
    <scope>NUCLEOTIDE SEQUENCE [LARGE SCALE GENOMIC DNA]</scope>
    <source>
        <strain evidence="2 3">UAMH 11012</strain>
    </source>
</reference>
<dbReference type="OrthoDB" id="6359816at2759"/>
<evidence type="ECO:0000313" key="2">
    <source>
        <dbReference type="EMBL" id="CZR50239.1"/>
    </source>
</evidence>
<evidence type="ECO:0000313" key="3">
    <source>
        <dbReference type="Proteomes" id="UP000184330"/>
    </source>
</evidence>
<feature type="compositionally biased region" description="Polar residues" evidence="1">
    <location>
        <begin position="39"/>
        <end position="58"/>
    </location>
</feature>
<dbReference type="InterPro" id="IPR011333">
    <property type="entry name" value="SKP1/BTB/POZ_sf"/>
</dbReference>
<evidence type="ECO:0000256" key="1">
    <source>
        <dbReference type="SAM" id="MobiDB-lite"/>
    </source>
</evidence>
<gene>
    <name evidence="2" type="ORF">PAC_00111</name>
</gene>
<dbReference type="Gene3D" id="3.30.710.10">
    <property type="entry name" value="Potassium Channel Kv1.1, Chain A"/>
    <property type="match status" value="1"/>
</dbReference>
<name>A0A1L7WC52_9HELO</name>
<organism evidence="2 3">
    <name type="scientific">Phialocephala subalpina</name>
    <dbReference type="NCBI Taxonomy" id="576137"/>
    <lineage>
        <taxon>Eukaryota</taxon>
        <taxon>Fungi</taxon>
        <taxon>Dikarya</taxon>
        <taxon>Ascomycota</taxon>
        <taxon>Pezizomycotina</taxon>
        <taxon>Leotiomycetes</taxon>
        <taxon>Helotiales</taxon>
        <taxon>Mollisiaceae</taxon>
        <taxon>Phialocephala</taxon>
        <taxon>Phialocephala fortinii species complex</taxon>
    </lineage>
</organism>
<dbReference type="EMBL" id="FJOG01000001">
    <property type="protein sequence ID" value="CZR50239.1"/>
    <property type="molecule type" value="Genomic_DNA"/>
</dbReference>
<evidence type="ECO:0008006" key="4">
    <source>
        <dbReference type="Google" id="ProtNLM"/>
    </source>
</evidence>
<protein>
    <recommendedName>
        <fullName evidence="4">BTB domain-containing protein</fullName>
    </recommendedName>
</protein>
<dbReference type="AlphaFoldDB" id="A0A1L7WC52"/>
<accession>A0A1L7WC52</accession>
<sequence length="298" mass="33973">MSNSLRRTQPLPDLDDFEELQSPSSTLLSELGAVEMFQTPESPTPSGTLRRNTASDTPGPSFAELIGTEIVHFLIGPQRIELTAHKNLVCNASTVLKRMLDSNARRDEYFLDSNELFLPESAHLAVRDFITLLYRDRKEVVALSHSRSYKDYVELYLFGSKFGVNTLMDIAIDGIQDQLRETRKSLTNEDIENIFANTARDDQLRRFCAALITHELLRHKNRTPSEVHALMVKVPDLLKQYLIYQHTESPEPPIVPTYHNMGNDPRDRVRDRVSGHGFHVCAFHIHDMLEECLTAPNC</sequence>
<dbReference type="Proteomes" id="UP000184330">
    <property type="component" value="Unassembled WGS sequence"/>
</dbReference>
<proteinExistence type="predicted"/>